<feature type="compositionally biased region" description="Basic and acidic residues" evidence="1">
    <location>
        <begin position="88"/>
        <end position="124"/>
    </location>
</feature>
<evidence type="ECO:0000256" key="2">
    <source>
        <dbReference type="SAM" id="Phobius"/>
    </source>
</evidence>
<dbReference type="Proteomes" id="UP000823982">
    <property type="component" value="Unassembled WGS sequence"/>
</dbReference>
<keyword evidence="2" id="KW-0472">Membrane</keyword>
<evidence type="ECO:0008006" key="5">
    <source>
        <dbReference type="Google" id="ProtNLM"/>
    </source>
</evidence>
<sequence>MGIFLALVLIIAVLLYSPLRAYVEFDKSRLKVKVKYLWLKLYELDTSQKSSDDDGGKKGKTSADKDGTSASAENGTNKNTSSDSEAAGTHESRDDSAKKDEPDKPEEGVTRKKAFSKKDPDGKKPKSKAKNKTKSSLIERYNEIKPYIPTAKKGLRRLLKLIRLTRLELTMTVGGSDAYEAGMNFGRANQIFYPALAVVCVIFTVSIKKTQILCDFDNQTFDINGRTVVKVTPAAVLSLAVYLLINYFKIKKKIDKESKRETNNERKEQLS</sequence>
<evidence type="ECO:0000313" key="4">
    <source>
        <dbReference type="Proteomes" id="UP000823982"/>
    </source>
</evidence>
<feature type="compositionally biased region" description="Polar residues" evidence="1">
    <location>
        <begin position="69"/>
        <end position="84"/>
    </location>
</feature>
<dbReference type="AlphaFoldDB" id="A0A9D1EN32"/>
<dbReference type="EMBL" id="DVIR01000011">
    <property type="protein sequence ID" value="HIS24070.1"/>
    <property type="molecule type" value="Genomic_DNA"/>
</dbReference>
<organism evidence="3 4">
    <name type="scientific">Candidatus Faeciplasma gallinarum</name>
    <dbReference type="NCBI Taxonomy" id="2840799"/>
    <lineage>
        <taxon>Bacteria</taxon>
        <taxon>Bacillati</taxon>
        <taxon>Bacillota</taxon>
        <taxon>Clostridia</taxon>
        <taxon>Eubacteriales</taxon>
        <taxon>Oscillospiraceae</taxon>
        <taxon>Oscillospiraceae incertae sedis</taxon>
        <taxon>Candidatus Faeciplasma</taxon>
    </lineage>
</organism>
<accession>A0A9D1EN32</accession>
<reference evidence="3" key="2">
    <citation type="journal article" date="2021" name="PeerJ">
        <title>Extensive microbial diversity within the chicken gut microbiome revealed by metagenomics and culture.</title>
        <authorList>
            <person name="Gilroy R."/>
            <person name="Ravi A."/>
            <person name="Getino M."/>
            <person name="Pursley I."/>
            <person name="Horton D.L."/>
            <person name="Alikhan N.F."/>
            <person name="Baker D."/>
            <person name="Gharbi K."/>
            <person name="Hall N."/>
            <person name="Watson M."/>
            <person name="Adriaenssens E.M."/>
            <person name="Foster-Nyarko E."/>
            <person name="Jarju S."/>
            <person name="Secka A."/>
            <person name="Antonio M."/>
            <person name="Oren A."/>
            <person name="Chaudhuri R.R."/>
            <person name="La Ragione R."/>
            <person name="Hildebrand F."/>
            <person name="Pallen M.J."/>
        </authorList>
    </citation>
    <scope>NUCLEOTIDE SEQUENCE</scope>
    <source>
        <strain evidence="3">CHK157-1446</strain>
    </source>
</reference>
<feature type="region of interest" description="Disordered" evidence="1">
    <location>
        <begin position="47"/>
        <end position="135"/>
    </location>
</feature>
<proteinExistence type="predicted"/>
<feature type="transmembrane region" description="Helical" evidence="2">
    <location>
        <begin position="231"/>
        <end position="250"/>
    </location>
</feature>
<protein>
    <recommendedName>
        <fullName evidence="5">DUF2953 domain-containing protein</fullName>
    </recommendedName>
</protein>
<feature type="compositionally biased region" description="Basic and acidic residues" evidence="1">
    <location>
        <begin position="50"/>
        <end position="67"/>
    </location>
</feature>
<comment type="caution">
    <text evidence="3">The sequence shown here is derived from an EMBL/GenBank/DDBJ whole genome shotgun (WGS) entry which is preliminary data.</text>
</comment>
<gene>
    <name evidence="3" type="ORF">IAD01_01545</name>
</gene>
<keyword evidence="2" id="KW-0812">Transmembrane</keyword>
<keyword evidence="2" id="KW-1133">Transmembrane helix</keyword>
<reference evidence="3" key="1">
    <citation type="submission" date="2020-10" db="EMBL/GenBank/DDBJ databases">
        <authorList>
            <person name="Gilroy R."/>
        </authorList>
    </citation>
    <scope>NUCLEOTIDE SEQUENCE</scope>
    <source>
        <strain evidence="3">CHK157-1446</strain>
    </source>
</reference>
<evidence type="ECO:0000313" key="3">
    <source>
        <dbReference type="EMBL" id="HIS24070.1"/>
    </source>
</evidence>
<name>A0A9D1EN32_9FIRM</name>
<evidence type="ECO:0000256" key="1">
    <source>
        <dbReference type="SAM" id="MobiDB-lite"/>
    </source>
</evidence>